<keyword evidence="1 5" id="KW-0732">Signal</keyword>
<dbReference type="EMBL" id="GL349441">
    <property type="protein sequence ID" value="KNC56464.1"/>
    <property type="molecule type" value="Genomic_DNA"/>
</dbReference>
<keyword evidence="4" id="KW-0813">Transport</keyword>
<dbReference type="InterPro" id="IPR051171">
    <property type="entry name" value="CaCA"/>
</dbReference>
<dbReference type="RefSeq" id="XP_013760973.1">
    <property type="nucleotide sequence ID" value="XM_013905519.1"/>
</dbReference>
<keyword evidence="2" id="KW-0677">Repeat</keyword>
<dbReference type="Gene3D" id="2.60.40.2030">
    <property type="match status" value="4"/>
</dbReference>
<evidence type="ECO:0000259" key="6">
    <source>
        <dbReference type="SMART" id="SM00237"/>
    </source>
</evidence>
<evidence type="ECO:0000256" key="1">
    <source>
        <dbReference type="ARBA" id="ARBA00022729"/>
    </source>
</evidence>
<accession>A0A0L0DVW6</accession>
<feature type="signal peptide" evidence="5">
    <location>
        <begin position="1"/>
        <end position="22"/>
    </location>
</feature>
<dbReference type="PANTHER" id="PTHR11878">
    <property type="entry name" value="SODIUM/CALCIUM EXCHANGER"/>
    <property type="match status" value="1"/>
</dbReference>
<proteinExistence type="predicted"/>
<keyword evidence="8" id="KW-1185">Reference proteome</keyword>
<dbReference type="GeneID" id="25562112"/>
<evidence type="ECO:0000256" key="4">
    <source>
        <dbReference type="ARBA" id="ARBA00023065"/>
    </source>
</evidence>
<feature type="chain" id="PRO_5005537490" description="Calx-beta domain-containing protein" evidence="5">
    <location>
        <begin position="23"/>
        <end position="1096"/>
    </location>
</feature>
<evidence type="ECO:0000313" key="7">
    <source>
        <dbReference type="EMBL" id="KNC56464.1"/>
    </source>
</evidence>
<keyword evidence="3" id="KW-0106">Calcium</keyword>
<dbReference type="InterPro" id="IPR003644">
    <property type="entry name" value="Calx_beta"/>
</dbReference>
<feature type="domain" description="Calx-beta" evidence="6">
    <location>
        <begin position="423"/>
        <end position="524"/>
    </location>
</feature>
<evidence type="ECO:0000256" key="2">
    <source>
        <dbReference type="ARBA" id="ARBA00022737"/>
    </source>
</evidence>
<dbReference type="eggNOG" id="ENOG502SXBH">
    <property type="taxonomic scope" value="Eukaryota"/>
</dbReference>
<dbReference type="SMART" id="SM00237">
    <property type="entry name" value="Calx_beta"/>
    <property type="match status" value="3"/>
</dbReference>
<evidence type="ECO:0000313" key="8">
    <source>
        <dbReference type="Proteomes" id="UP000054408"/>
    </source>
</evidence>
<name>A0A0L0DVW6_THETB</name>
<feature type="domain" description="Calx-beta" evidence="6">
    <location>
        <begin position="538"/>
        <end position="643"/>
    </location>
</feature>
<dbReference type="GO" id="GO:0007154">
    <property type="term" value="P:cell communication"/>
    <property type="evidence" value="ECO:0007669"/>
    <property type="project" value="InterPro"/>
</dbReference>
<protein>
    <recommendedName>
        <fullName evidence="6">Calx-beta domain-containing protein</fullName>
    </recommendedName>
</protein>
<dbReference type="Pfam" id="PF03160">
    <property type="entry name" value="Calx-beta"/>
    <property type="match status" value="2"/>
</dbReference>
<dbReference type="GO" id="GO:0030001">
    <property type="term" value="P:metal ion transport"/>
    <property type="evidence" value="ECO:0007669"/>
    <property type="project" value="TreeGrafter"/>
</dbReference>
<feature type="domain" description="Calx-beta" evidence="6">
    <location>
        <begin position="798"/>
        <end position="903"/>
    </location>
</feature>
<dbReference type="InterPro" id="IPR038081">
    <property type="entry name" value="CalX-like_sf"/>
</dbReference>
<gene>
    <name evidence="7" type="ORF">AMSG_02432</name>
</gene>
<evidence type="ECO:0000256" key="3">
    <source>
        <dbReference type="ARBA" id="ARBA00022837"/>
    </source>
</evidence>
<dbReference type="Proteomes" id="UP000054408">
    <property type="component" value="Unassembled WGS sequence"/>
</dbReference>
<dbReference type="GO" id="GO:0016020">
    <property type="term" value="C:membrane"/>
    <property type="evidence" value="ECO:0007669"/>
    <property type="project" value="InterPro"/>
</dbReference>
<keyword evidence="4" id="KW-0406">Ion transport</keyword>
<reference evidence="7 8" key="1">
    <citation type="submission" date="2010-05" db="EMBL/GenBank/DDBJ databases">
        <title>The Genome Sequence of Thecamonas trahens ATCC 50062.</title>
        <authorList>
            <consortium name="The Broad Institute Genome Sequencing Platform"/>
            <person name="Russ C."/>
            <person name="Cuomo C."/>
            <person name="Shea T."/>
            <person name="Young S.K."/>
            <person name="Zeng Q."/>
            <person name="Koehrsen M."/>
            <person name="Haas B."/>
            <person name="Borodovsky M."/>
            <person name="Guigo R."/>
            <person name="Alvarado L."/>
            <person name="Berlin A."/>
            <person name="Bochicchio J."/>
            <person name="Borenstein D."/>
            <person name="Chapman S."/>
            <person name="Chen Z."/>
            <person name="Freedman E."/>
            <person name="Gellesch M."/>
            <person name="Goldberg J."/>
            <person name="Griggs A."/>
            <person name="Gujja S."/>
            <person name="Heilman E."/>
            <person name="Heiman D."/>
            <person name="Hepburn T."/>
            <person name="Howarth C."/>
            <person name="Jen D."/>
            <person name="Larson L."/>
            <person name="Mehta T."/>
            <person name="Park D."/>
            <person name="Pearson M."/>
            <person name="Roberts A."/>
            <person name="Saif S."/>
            <person name="Shenoy N."/>
            <person name="Sisk P."/>
            <person name="Stolte C."/>
            <person name="Sykes S."/>
            <person name="Thomson T."/>
            <person name="Walk T."/>
            <person name="White J."/>
            <person name="Yandava C."/>
            <person name="Burger G."/>
            <person name="Gray M.W."/>
            <person name="Holland P.W.H."/>
            <person name="King N."/>
            <person name="Lang F.B.F."/>
            <person name="Roger A.J."/>
            <person name="Ruiz-Trillo I."/>
            <person name="Lander E."/>
            <person name="Nusbaum C."/>
        </authorList>
    </citation>
    <scope>NUCLEOTIDE SEQUENCE [LARGE SCALE GENOMIC DNA]</scope>
    <source>
        <strain evidence="7 8">ATCC 50062</strain>
    </source>
</reference>
<dbReference type="SUPFAM" id="SSF141072">
    <property type="entry name" value="CalX-like"/>
    <property type="match status" value="4"/>
</dbReference>
<organism evidence="7 8">
    <name type="scientific">Thecamonas trahens ATCC 50062</name>
    <dbReference type="NCBI Taxonomy" id="461836"/>
    <lineage>
        <taxon>Eukaryota</taxon>
        <taxon>Apusozoa</taxon>
        <taxon>Apusomonadida</taxon>
        <taxon>Apusomonadidae</taxon>
        <taxon>Thecamonas</taxon>
    </lineage>
</organism>
<dbReference type="PANTHER" id="PTHR11878:SF65">
    <property type="entry name" value="NA_CA-EXCHANGE PROTEIN, ISOFORM G"/>
    <property type="match status" value="1"/>
</dbReference>
<dbReference type="AlphaFoldDB" id="A0A0L0DVW6"/>
<dbReference type="Gene3D" id="2.60.40.4070">
    <property type="match status" value="1"/>
</dbReference>
<evidence type="ECO:0000256" key="5">
    <source>
        <dbReference type="SAM" id="SignalP"/>
    </source>
</evidence>
<sequence>MAVYQVLTTMAMVCMLAHLARGDGTTQLGTTQALQASTVLYLDIDNIANQRIYFQGTGQLRIYRPGDFAQVGTILSGQLYTPTMTGVYGALLTLDQTYGAVWDISVYDTSTSSIDAGRVFSFSWNLASNSFSQSDAVDVSIWSLFSTSLGAKLVENRFEGMAGFIYQIAASTTGIETATPKYKSVLQSGNSVTPNIRLYLSKPEHVTLSSSVPNIVFEGVEFVTLGCFDFISDCNTVVADKVHPRFKFNTDAAGGRYTLVCDTNSDGALDLVRQTDTSLRGTTVAGDNIVEWDGRDDNNALVTAGFYTCKMFVYLDEIHFPLVDMETVYPGLRMFDHSSGTPRPQIMYWNDDGVNAPIAMPNGQFGATYSGCCGIDSGVSTDPISPNVNARSWGNFVSGSKGDTAILNTFSLVEVTVSEAINISVAQPSQCETATVNLIDYVLTELDSGTTVVEVKLAVSSYLAGDITLAYTTADGTATAGSGDYVATSGSIVISSGDFCNSLSVTINGDDIVEYDEWFFLDVTQTAGPTVIIADGRANVTILNDDTPVTISMTNSATSVTEPSSGSANAGLTFTLSAPSTAPVTVYLATTAPGGSLVTSGTDFTPPPASIVIPAGVTTFTYDIPVAADRFWDDGEQFTVSIAGTSVEGAVGGQTSTTFTINDSGPAPVVTASVVSGNVASSTGDGTASLSSTLPGDGRVGESNEVVYQLTLSRPSEYAAGLTLNVDGPATTATLPGDADLVGTIDRTGGPFTIAAGETSFNVSLVVAGDGDAEADEVVDFDAVVNLNGASNPTTTATILTNIPNDDVAVVQMAAPTAATTEPGSGTVNVPITVNLLATSPSPVTINIQTSVSSGSLATGGADFTAESTTVVVPPGQMSVVYNAVVAADTWYDGGETFDVKITGADNGFAVGAADTTVVTIADSGPAPVLTATVVGGTTTAVSGDGTDVIDVTGPEGAASTTNELVVELALSRPSEYAAGLTVQVDGVTSTADVPSDATIVDTVARTGSPMTIPALATTHQVSVVVSGDGVLEPTEVLDLGLIANYGGAELAADVVSVTATITNDDAAVVTMAAGTAAATEPGSGTVNVPITQALR</sequence>
<dbReference type="STRING" id="461836.A0A0L0DVW6"/>